<dbReference type="GO" id="GO:0046872">
    <property type="term" value="F:metal ion binding"/>
    <property type="evidence" value="ECO:0007669"/>
    <property type="project" value="UniProtKB-KW"/>
</dbReference>
<feature type="active site" description="Proton donor" evidence="3">
    <location>
        <position position="157"/>
    </location>
</feature>
<keyword evidence="3" id="KW-0511">Multifunctional enzyme</keyword>
<proteinExistence type="inferred from homology"/>
<keyword evidence="3 4" id="KW-0436">Ligase</keyword>
<comment type="similarity">
    <text evidence="3 4">In the C-terminal section; belongs to the PPC synthetase family.</text>
</comment>
<keyword evidence="2 3" id="KW-0456">Lyase</keyword>
<dbReference type="InterPro" id="IPR007085">
    <property type="entry name" value="DNA/pantothenate-metab_flavo_C"/>
</dbReference>
<comment type="catalytic activity">
    <reaction evidence="3 4">
        <text>N-[(R)-4-phosphopantothenoyl]-L-cysteine + H(+) = (R)-4'-phosphopantetheine + CO2</text>
        <dbReference type="Rhea" id="RHEA:16793"/>
        <dbReference type="ChEBI" id="CHEBI:15378"/>
        <dbReference type="ChEBI" id="CHEBI:16526"/>
        <dbReference type="ChEBI" id="CHEBI:59458"/>
        <dbReference type="ChEBI" id="CHEBI:61723"/>
        <dbReference type="EC" id="4.1.1.36"/>
    </reaction>
</comment>
<feature type="binding site" evidence="3">
    <location>
        <position position="325"/>
    </location>
    <ligand>
        <name>CTP</name>
        <dbReference type="ChEBI" id="CHEBI:37563"/>
    </ligand>
</feature>
<comment type="similarity">
    <text evidence="3 4">In the N-terminal section; belongs to the HFCD (homo-oligomeric flavin containing Cys decarboxylase) superfamily.</text>
</comment>
<dbReference type="EMBL" id="PVNS01000009">
    <property type="protein sequence ID" value="PRO65280.1"/>
    <property type="molecule type" value="Genomic_DNA"/>
</dbReference>
<dbReference type="RefSeq" id="WP_105959480.1">
    <property type="nucleotide sequence ID" value="NZ_PVNS01000009.1"/>
</dbReference>
<dbReference type="Proteomes" id="UP000243650">
    <property type="component" value="Unassembled WGS sequence"/>
</dbReference>
<evidence type="ECO:0000313" key="8">
    <source>
        <dbReference type="Proteomes" id="UP000243650"/>
    </source>
</evidence>
<dbReference type="PANTHER" id="PTHR14359">
    <property type="entry name" value="HOMO-OLIGOMERIC FLAVIN CONTAINING CYS DECARBOXYLASE FAMILY"/>
    <property type="match status" value="1"/>
</dbReference>
<evidence type="ECO:0000313" key="7">
    <source>
        <dbReference type="EMBL" id="PRO65280.1"/>
    </source>
</evidence>
<dbReference type="InterPro" id="IPR035929">
    <property type="entry name" value="CoaB-like_sf"/>
</dbReference>
<dbReference type="OrthoDB" id="9802554at2"/>
<comment type="pathway">
    <text evidence="3 4">Cofactor biosynthesis; coenzyme A biosynthesis; CoA from (R)-pantothenate: step 3/5.</text>
</comment>
<feature type="domain" description="DNA/pantothenate metabolism flavoprotein C-terminal" evidence="6">
    <location>
        <begin position="188"/>
        <end position="395"/>
    </location>
</feature>
<comment type="caution">
    <text evidence="7">The sequence shown here is derived from an EMBL/GenBank/DDBJ whole genome shotgun (WGS) entry which is preliminary data.</text>
</comment>
<gene>
    <name evidence="3 7" type="primary">coaBC</name>
    <name evidence="7" type="ORF">C6I21_10795</name>
</gene>
<reference evidence="7 8" key="1">
    <citation type="submission" date="2018-03" db="EMBL/GenBank/DDBJ databases">
        <title>Bacillus urumqiensis sp. nov., a moderately haloalkaliphilic bacterium isolated from a salt lake.</title>
        <authorList>
            <person name="Zhao B."/>
            <person name="Liao Z."/>
        </authorList>
    </citation>
    <scope>NUCLEOTIDE SEQUENCE [LARGE SCALE GENOMIC DNA]</scope>
    <source>
        <strain evidence="7 8">BZ-SZ-XJ18</strain>
    </source>
</reference>
<evidence type="ECO:0000256" key="1">
    <source>
        <dbReference type="ARBA" id="ARBA00022793"/>
    </source>
</evidence>
<feature type="binding site" evidence="3">
    <location>
        <position position="280"/>
    </location>
    <ligand>
        <name>CTP</name>
        <dbReference type="ChEBI" id="CHEBI:37563"/>
    </ligand>
</feature>
<dbReference type="HAMAP" id="MF_02225">
    <property type="entry name" value="CoaBC"/>
    <property type="match status" value="1"/>
</dbReference>
<dbReference type="AlphaFoldDB" id="A0A2P6MGB8"/>
<dbReference type="GO" id="GO:0015941">
    <property type="term" value="P:pantothenate catabolic process"/>
    <property type="evidence" value="ECO:0007669"/>
    <property type="project" value="InterPro"/>
</dbReference>
<dbReference type="GO" id="GO:0071513">
    <property type="term" value="C:phosphopantothenoylcysteine decarboxylase complex"/>
    <property type="evidence" value="ECO:0007669"/>
    <property type="project" value="TreeGrafter"/>
</dbReference>
<evidence type="ECO:0000259" key="6">
    <source>
        <dbReference type="Pfam" id="PF04127"/>
    </source>
</evidence>
<evidence type="ECO:0000259" key="5">
    <source>
        <dbReference type="Pfam" id="PF02441"/>
    </source>
</evidence>
<comment type="function">
    <text evidence="4">Catalyzes two steps in the biosynthesis of coenzyme A. In the first step cysteine is conjugated to 4'-phosphopantothenate to form 4-phosphopantothenoylcysteine, in the latter compound is decarboxylated to form 4'-phosphopantotheine.</text>
</comment>
<dbReference type="GO" id="GO:0010181">
    <property type="term" value="F:FMN binding"/>
    <property type="evidence" value="ECO:0007669"/>
    <property type="project" value="UniProtKB-UniRule"/>
</dbReference>
<keyword evidence="8" id="KW-1185">Reference proteome</keyword>
<dbReference type="InterPro" id="IPR003382">
    <property type="entry name" value="Flavoprotein"/>
</dbReference>
<keyword evidence="1 3" id="KW-0210">Decarboxylase</keyword>
<sequence>MLETKRVLLAVSGGIAAFKAAALTSKLVQAGFSVKVMMTKNAEKFISPLTFQALSREPVYTDTFEEPDPSQIAHIDIADWADVILCAPASADLIAKMAGGHADDMVTTTLLASTAPVYVAPAMNVHMYAHPAVKRNMDQLKLDGCRFIEPDEGYLACGYTGKGRMAEPEDLLAMMQHHFIYETHPEWHGKKVLVTAGPTREVIDPVRYISNRSSGKMGFALAEEAAARGAHVILIAGPSALPDPHGVTRINVTSAEEMKNAVLKHAEEQDIIIKAAAVSDYRPEKTYAYKVKKTDEDQEVHLERTTDILLELGKIKKERQTLIGFAAESDDLHTYAVEKLKRKNADMICANSITTPGGGFEADTNALTLFFQNKDNVSIQQTSKKAAAKVILDEAHTLWREKQ</sequence>
<dbReference type="GO" id="GO:0004633">
    <property type="term" value="F:phosphopantothenoylcysteine decarboxylase activity"/>
    <property type="evidence" value="ECO:0007669"/>
    <property type="project" value="UniProtKB-UniRule"/>
</dbReference>
<keyword evidence="3" id="KW-0479">Metal-binding</keyword>
<accession>A0A2P6MGB8</accession>
<keyword evidence="3 4" id="KW-0285">Flavoprotein</keyword>
<organism evidence="7 8">
    <name type="scientific">Alkalicoccus urumqiensis</name>
    <name type="common">Bacillus urumqiensis</name>
    <dbReference type="NCBI Taxonomy" id="1548213"/>
    <lineage>
        <taxon>Bacteria</taxon>
        <taxon>Bacillati</taxon>
        <taxon>Bacillota</taxon>
        <taxon>Bacilli</taxon>
        <taxon>Bacillales</taxon>
        <taxon>Bacillaceae</taxon>
        <taxon>Alkalicoccus</taxon>
    </lineage>
</organism>
<comment type="cofactor">
    <cofactor evidence="3">
        <name>Mg(2+)</name>
        <dbReference type="ChEBI" id="CHEBI:18420"/>
    </cofactor>
</comment>
<feature type="binding site" evidence="3">
    <location>
        <position position="343"/>
    </location>
    <ligand>
        <name>CTP</name>
        <dbReference type="ChEBI" id="CHEBI:37563"/>
    </ligand>
</feature>
<dbReference type="NCBIfam" id="TIGR00521">
    <property type="entry name" value="coaBC_dfp"/>
    <property type="match status" value="1"/>
</dbReference>
<dbReference type="SUPFAM" id="SSF52507">
    <property type="entry name" value="Homo-oligomeric flavin-containing Cys decarboxylases, HFCD"/>
    <property type="match status" value="1"/>
</dbReference>
<dbReference type="InterPro" id="IPR005252">
    <property type="entry name" value="CoaBC"/>
</dbReference>
<dbReference type="GO" id="GO:0015937">
    <property type="term" value="P:coenzyme A biosynthetic process"/>
    <property type="evidence" value="ECO:0007669"/>
    <property type="project" value="UniProtKB-UniRule"/>
</dbReference>
<feature type="binding site" evidence="3">
    <location>
        <position position="290"/>
    </location>
    <ligand>
        <name>CTP</name>
        <dbReference type="ChEBI" id="CHEBI:37563"/>
    </ligand>
</feature>
<feature type="region of interest" description="Phosphopantothenoylcysteine decarboxylase" evidence="3">
    <location>
        <begin position="1"/>
        <end position="191"/>
    </location>
</feature>
<evidence type="ECO:0000256" key="2">
    <source>
        <dbReference type="ARBA" id="ARBA00023239"/>
    </source>
</evidence>
<keyword evidence="3 4" id="KW-0288">FMN</keyword>
<dbReference type="Pfam" id="PF02441">
    <property type="entry name" value="Flavoprotein"/>
    <property type="match status" value="1"/>
</dbReference>
<dbReference type="UniPathway" id="UPA00241">
    <property type="reaction ID" value="UER00353"/>
</dbReference>
<feature type="domain" description="Flavoprotein" evidence="5">
    <location>
        <begin position="5"/>
        <end position="174"/>
    </location>
</feature>
<dbReference type="EC" id="4.1.1.36" evidence="3"/>
<dbReference type="EC" id="6.3.2.5" evidence="3"/>
<dbReference type="PANTHER" id="PTHR14359:SF6">
    <property type="entry name" value="PHOSPHOPANTOTHENOYLCYSTEINE DECARBOXYLASE"/>
    <property type="match status" value="1"/>
</dbReference>
<dbReference type="Gene3D" id="3.40.50.1950">
    <property type="entry name" value="Flavin prenyltransferase-like"/>
    <property type="match status" value="1"/>
</dbReference>
<dbReference type="InterPro" id="IPR036551">
    <property type="entry name" value="Flavin_trans-like"/>
</dbReference>
<comment type="pathway">
    <text evidence="3 4">Cofactor biosynthesis; coenzyme A biosynthesis; CoA from (R)-pantothenate: step 2/5.</text>
</comment>
<dbReference type="Pfam" id="PF04127">
    <property type="entry name" value="DFP"/>
    <property type="match status" value="1"/>
</dbReference>
<feature type="region of interest" description="Phosphopantothenate--cysteine ligase" evidence="3">
    <location>
        <begin position="192"/>
        <end position="403"/>
    </location>
</feature>
<feature type="binding site" evidence="3">
    <location>
        <position position="339"/>
    </location>
    <ligand>
        <name>CTP</name>
        <dbReference type="ChEBI" id="CHEBI:37563"/>
    </ligand>
</feature>
<dbReference type="Gene3D" id="3.40.50.10300">
    <property type="entry name" value="CoaB-like"/>
    <property type="match status" value="1"/>
</dbReference>
<protein>
    <recommendedName>
        <fullName evidence="3">Coenzyme A biosynthesis bifunctional protein CoaBC</fullName>
    </recommendedName>
    <alternativeName>
        <fullName evidence="3">DNA/pantothenate metabolism flavoprotein</fullName>
    </alternativeName>
    <alternativeName>
        <fullName evidence="3">Phosphopantothenoylcysteine synthetase/decarboxylase</fullName>
        <shortName evidence="3">PPCS-PPCDC</shortName>
    </alternativeName>
    <domain>
        <recommendedName>
            <fullName evidence="3">Phosphopantothenoylcysteine decarboxylase</fullName>
            <shortName evidence="3">PPC decarboxylase</shortName>
            <shortName evidence="3">PPC-DC</shortName>
            <ecNumber evidence="3">4.1.1.36</ecNumber>
        </recommendedName>
        <alternativeName>
            <fullName evidence="3">CoaC</fullName>
        </alternativeName>
    </domain>
    <domain>
        <recommendedName>
            <fullName evidence="3">Phosphopantothenate--cysteine ligase</fullName>
            <ecNumber evidence="3">6.3.2.5</ecNumber>
        </recommendedName>
        <alternativeName>
            <fullName evidence="3">CoaB</fullName>
        </alternativeName>
        <alternativeName>
            <fullName evidence="3">Phosphopantothenoylcysteine synthetase</fullName>
            <shortName evidence="3">PPC synthetase</shortName>
            <shortName evidence="3">PPC-S</shortName>
        </alternativeName>
    </domain>
</protein>
<name>A0A2P6MGB8_ALKUR</name>
<evidence type="ECO:0000256" key="3">
    <source>
        <dbReference type="HAMAP-Rule" id="MF_02225"/>
    </source>
</evidence>
<dbReference type="GO" id="GO:0004632">
    <property type="term" value="F:phosphopantothenate--cysteine ligase activity"/>
    <property type="evidence" value="ECO:0007669"/>
    <property type="project" value="UniProtKB-UniRule"/>
</dbReference>
<comment type="caution">
    <text evidence="3">Lacks conserved residue(s) required for the propagation of feature annotation.</text>
</comment>
<comment type="catalytic activity">
    <reaction evidence="3 4">
        <text>(R)-4'-phosphopantothenate + L-cysteine + CTP = N-[(R)-4-phosphopantothenoyl]-L-cysteine + CMP + diphosphate + H(+)</text>
        <dbReference type="Rhea" id="RHEA:19397"/>
        <dbReference type="ChEBI" id="CHEBI:10986"/>
        <dbReference type="ChEBI" id="CHEBI:15378"/>
        <dbReference type="ChEBI" id="CHEBI:33019"/>
        <dbReference type="ChEBI" id="CHEBI:35235"/>
        <dbReference type="ChEBI" id="CHEBI:37563"/>
        <dbReference type="ChEBI" id="CHEBI:59458"/>
        <dbReference type="ChEBI" id="CHEBI:60377"/>
        <dbReference type="EC" id="6.3.2.5"/>
    </reaction>
</comment>
<comment type="cofactor">
    <cofactor evidence="3">
        <name>FMN</name>
        <dbReference type="ChEBI" id="CHEBI:58210"/>
    </cofactor>
    <text evidence="3">Binds 1 FMN per subunit.</text>
</comment>
<comment type="function">
    <text evidence="3">Catalyzes two sequential steps in the biosynthesis of coenzyme A. In the first step cysteine is conjugated to 4'-phosphopantothenate to form 4-phosphopantothenoylcysteine. In the second step the latter compound is decarboxylated to form 4'-phosphopantotheine.</text>
</comment>
<keyword evidence="3" id="KW-0460">Magnesium</keyword>
<dbReference type="SUPFAM" id="SSF102645">
    <property type="entry name" value="CoaB-like"/>
    <property type="match status" value="1"/>
</dbReference>
<evidence type="ECO:0000256" key="4">
    <source>
        <dbReference type="RuleBase" id="RU364078"/>
    </source>
</evidence>